<evidence type="ECO:0000259" key="4">
    <source>
        <dbReference type="Pfam" id="PF25876"/>
    </source>
</evidence>
<dbReference type="GO" id="GO:0022857">
    <property type="term" value="F:transmembrane transporter activity"/>
    <property type="evidence" value="ECO:0007669"/>
    <property type="project" value="InterPro"/>
</dbReference>
<dbReference type="Gene3D" id="1.10.287.470">
    <property type="entry name" value="Helix hairpin bin"/>
    <property type="match status" value="1"/>
</dbReference>
<proteinExistence type="inferred from homology"/>
<comment type="similarity">
    <text evidence="2">Belongs to the membrane fusion protein (MFP) (TC 8.A.1) family.</text>
</comment>
<organism evidence="6 7">
    <name type="scientific">Elongatibacter sediminis</name>
    <dbReference type="NCBI Taxonomy" id="3119006"/>
    <lineage>
        <taxon>Bacteria</taxon>
        <taxon>Pseudomonadati</taxon>
        <taxon>Pseudomonadota</taxon>
        <taxon>Gammaproteobacteria</taxon>
        <taxon>Chromatiales</taxon>
        <taxon>Wenzhouxiangellaceae</taxon>
        <taxon>Elongatibacter</taxon>
    </lineage>
</organism>
<dbReference type="AlphaFoldDB" id="A0AAW9R9M8"/>
<dbReference type="GO" id="GO:0030313">
    <property type="term" value="C:cell envelope"/>
    <property type="evidence" value="ECO:0007669"/>
    <property type="project" value="UniProtKB-SubCell"/>
</dbReference>
<dbReference type="Pfam" id="PF25876">
    <property type="entry name" value="HH_MFP_RND"/>
    <property type="match status" value="1"/>
</dbReference>
<feature type="domain" description="Multidrug resistance protein MdtA-like alpha-helical hairpin" evidence="4">
    <location>
        <begin position="126"/>
        <end position="183"/>
    </location>
</feature>
<reference evidence="6 7" key="1">
    <citation type="submission" date="2024-02" db="EMBL/GenBank/DDBJ databases">
        <title>A novel Wenzhouxiangellaceae bacterium, isolated from coastal sediments.</title>
        <authorList>
            <person name="Du Z.-J."/>
            <person name="Ye Y.-Q."/>
            <person name="Zhang X.-Y."/>
        </authorList>
    </citation>
    <scope>NUCLEOTIDE SEQUENCE [LARGE SCALE GENOMIC DNA]</scope>
    <source>
        <strain evidence="6 7">CH-27</strain>
    </source>
</reference>
<dbReference type="Gene3D" id="2.40.50.100">
    <property type="match status" value="1"/>
</dbReference>
<keyword evidence="7" id="KW-1185">Reference proteome</keyword>
<dbReference type="Gene3D" id="2.40.30.170">
    <property type="match status" value="1"/>
</dbReference>
<name>A0AAW9R9M8_9GAMM</name>
<evidence type="ECO:0000256" key="2">
    <source>
        <dbReference type="ARBA" id="ARBA00009477"/>
    </source>
</evidence>
<comment type="subcellular location">
    <subcellularLocation>
        <location evidence="1">Cell envelope</location>
    </subcellularLocation>
</comment>
<sequence length="400" mass="43079">MPSILARHPYITLTAVAVAALLAWGFWPEPVRVELATVGRAPLVVTIEEEGRTRVMDRYVVSAPVDGVACRLELEVGDAVSRGELLLNISPLASRVLDSRSRAQAEAAVAAARASLQSAGEQSRAAVAAADLAASELARLTPLMEQGVVSRDAFDRAQAEARRAEAARQSAAFQVDVARHELEAARTALEVGSDAADGSGERVPVRSPIDGRLLARWHECEGPVRTGDPLLEVGDPSALEVVVELLSADAVRVRPGMDVVLDRWGGAQGLEGRVRTVEPTGFTKVSALGVEEQRVRVIVDITSEPERWRRLGDGYRIEARFVLWRDDDVLQVPASSLFRQGEGWSVFAVEGGRARMRTVAVGHRTGLAAQVLEGLSPGETVITYPSDAIEDGIRVRPWTD</sequence>
<dbReference type="InterPro" id="IPR006143">
    <property type="entry name" value="RND_pump_MFP"/>
</dbReference>
<dbReference type="RefSeq" id="WP_354693335.1">
    <property type="nucleotide sequence ID" value="NZ_JAZHOG010000001.1"/>
</dbReference>
<dbReference type="Pfam" id="PF25989">
    <property type="entry name" value="YknX_C"/>
    <property type="match status" value="1"/>
</dbReference>
<evidence type="ECO:0000313" key="6">
    <source>
        <dbReference type="EMBL" id="MEJ8566011.1"/>
    </source>
</evidence>
<evidence type="ECO:0000256" key="3">
    <source>
        <dbReference type="ARBA" id="ARBA00023054"/>
    </source>
</evidence>
<evidence type="ECO:0000256" key="1">
    <source>
        <dbReference type="ARBA" id="ARBA00004196"/>
    </source>
</evidence>
<dbReference type="SUPFAM" id="SSF111369">
    <property type="entry name" value="HlyD-like secretion proteins"/>
    <property type="match status" value="1"/>
</dbReference>
<dbReference type="PANTHER" id="PTHR32347">
    <property type="entry name" value="EFFLUX SYSTEM COMPONENT YKNX-RELATED"/>
    <property type="match status" value="1"/>
</dbReference>
<gene>
    <name evidence="6" type="ORF">V3330_00125</name>
</gene>
<comment type="caution">
    <text evidence="6">The sequence shown here is derived from an EMBL/GenBank/DDBJ whole genome shotgun (WGS) entry which is preliminary data.</text>
</comment>
<evidence type="ECO:0000313" key="7">
    <source>
        <dbReference type="Proteomes" id="UP001359886"/>
    </source>
</evidence>
<dbReference type="PANTHER" id="PTHR32347:SF29">
    <property type="entry name" value="UPF0194 MEMBRANE PROTEIN YBHG"/>
    <property type="match status" value="1"/>
</dbReference>
<dbReference type="InterPro" id="IPR058624">
    <property type="entry name" value="MdtA-like_HH"/>
</dbReference>
<dbReference type="InterPro" id="IPR058637">
    <property type="entry name" value="YknX-like_C"/>
</dbReference>
<dbReference type="InterPro" id="IPR050465">
    <property type="entry name" value="UPF0194_transport"/>
</dbReference>
<dbReference type="Gene3D" id="2.40.420.20">
    <property type="match status" value="1"/>
</dbReference>
<dbReference type="Proteomes" id="UP001359886">
    <property type="component" value="Unassembled WGS sequence"/>
</dbReference>
<protein>
    <submittedName>
        <fullName evidence="6">Efflux RND transporter periplasmic adaptor subunit</fullName>
    </submittedName>
</protein>
<dbReference type="NCBIfam" id="TIGR01730">
    <property type="entry name" value="RND_mfp"/>
    <property type="match status" value="1"/>
</dbReference>
<feature type="domain" description="YknX-like C-terminal permuted SH3-like" evidence="5">
    <location>
        <begin position="329"/>
        <end position="396"/>
    </location>
</feature>
<accession>A0AAW9R9M8</accession>
<keyword evidence="3" id="KW-0175">Coiled coil</keyword>
<dbReference type="GO" id="GO:0016020">
    <property type="term" value="C:membrane"/>
    <property type="evidence" value="ECO:0007669"/>
    <property type="project" value="InterPro"/>
</dbReference>
<evidence type="ECO:0000259" key="5">
    <source>
        <dbReference type="Pfam" id="PF25989"/>
    </source>
</evidence>
<dbReference type="EMBL" id="JAZHOG010000001">
    <property type="protein sequence ID" value="MEJ8566011.1"/>
    <property type="molecule type" value="Genomic_DNA"/>
</dbReference>